<proteinExistence type="predicted"/>
<evidence type="ECO:0000313" key="1">
    <source>
        <dbReference type="EMBL" id="CAG8444169.1"/>
    </source>
</evidence>
<organism evidence="1 2">
    <name type="scientific">Acaulospora morrowiae</name>
    <dbReference type="NCBI Taxonomy" id="94023"/>
    <lineage>
        <taxon>Eukaryota</taxon>
        <taxon>Fungi</taxon>
        <taxon>Fungi incertae sedis</taxon>
        <taxon>Mucoromycota</taxon>
        <taxon>Glomeromycotina</taxon>
        <taxon>Glomeromycetes</taxon>
        <taxon>Diversisporales</taxon>
        <taxon>Acaulosporaceae</taxon>
        <taxon>Acaulospora</taxon>
    </lineage>
</organism>
<reference evidence="1" key="1">
    <citation type="submission" date="2021-06" db="EMBL/GenBank/DDBJ databases">
        <authorList>
            <person name="Kallberg Y."/>
            <person name="Tangrot J."/>
            <person name="Rosling A."/>
        </authorList>
    </citation>
    <scope>NUCLEOTIDE SEQUENCE</scope>
    <source>
        <strain evidence="1">CL551</strain>
    </source>
</reference>
<protein>
    <submittedName>
        <fullName evidence="1">17642_t:CDS:1</fullName>
    </submittedName>
</protein>
<evidence type="ECO:0000313" key="2">
    <source>
        <dbReference type="Proteomes" id="UP000789342"/>
    </source>
</evidence>
<name>A0A9N8V8N1_9GLOM</name>
<dbReference type="AlphaFoldDB" id="A0A9N8V8N1"/>
<comment type="caution">
    <text evidence="1">The sequence shown here is derived from an EMBL/GenBank/DDBJ whole genome shotgun (WGS) entry which is preliminary data.</text>
</comment>
<dbReference type="Proteomes" id="UP000789342">
    <property type="component" value="Unassembled WGS sequence"/>
</dbReference>
<gene>
    <name evidence="1" type="ORF">AMORRO_LOCUS498</name>
</gene>
<accession>A0A9N8V8N1</accession>
<sequence length="59" mass="7124">MIFSYSALAEHCKSRENETPDQHKTRLVREREYKQQKKSKENTEEREMCILHAIENESI</sequence>
<dbReference type="EMBL" id="CAJVPV010000133">
    <property type="protein sequence ID" value="CAG8444169.1"/>
    <property type="molecule type" value="Genomic_DNA"/>
</dbReference>
<keyword evidence="2" id="KW-1185">Reference proteome</keyword>